<evidence type="ECO:0000256" key="6">
    <source>
        <dbReference type="ARBA" id="ARBA00022741"/>
    </source>
</evidence>
<dbReference type="SUPFAM" id="SSF52954">
    <property type="entry name" value="Class II aaRS ABD-related"/>
    <property type="match status" value="1"/>
</dbReference>
<comment type="subunit">
    <text evidence="3 11">Homodimer.</text>
</comment>
<evidence type="ECO:0000256" key="7">
    <source>
        <dbReference type="ARBA" id="ARBA00022840"/>
    </source>
</evidence>
<dbReference type="GO" id="GO:0005524">
    <property type="term" value="F:ATP binding"/>
    <property type="evidence" value="ECO:0007669"/>
    <property type="project" value="UniProtKB-UniRule"/>
</dbReference>
<evidence type="ECO:0000256" key="10">
    <source>
        <dbReference type="ARBA" id="ARBA00047639"/>
    </source>
</evidence>
<feature type="binding site" evidence="12">
    <location>
        <position position="258"/>
    </location>
    <ligand>
        <name>L-histidine</name>
        <dbReference type="ChEBI" id="CHEBI:57595"/>
    </ligand>
</feature>
<feature type="binding site" evidence="12">
    <location>
        <position position="127"/>
    </location>
    <ligand>
        <name>L-histidine</name>
        <dbReference type="ChEBI" id="CHEBI:57595"/>
    </ligand>
</feature>
<dbReference type="EMBL" id="VDGH01000004">
    <property type="protein sequence ID" value="TQR14249.1"/>
    <property type="molecule type" value="Genomic_DNA"/>
</dbReference>
<evidence type="ECO:0000256" key="11">
    <source>
        <dbReference type="HAMAP-Rule" id="MF_00127"/>
    </source>
</evidence>
<dbReference type="FunFam" id="3.30.930.10:FF:000005">
    <property type="entry name" value="Histidine--tRNA ligase"/>
    <property type="match status" value="1"/>
</dbReference>
<dbReference type="GO" id="GO:0016740">
    <property type="term" value="F:transferase activity"/>
    <property type="evidence" value="ECO:0007669"/>
    <property type="project" value="UniProtKB-ARBA"/>
</dbReference>
<comment type="subcellular location">
    <subcellularLocation>
        <location evidence="1 11">Cytoplasm</location>
    </subcellularLocation>
</comment>
<dbReference type="GO" id="GO:0004821">
    <property type="term" value="F:histidine-tRNA ligase activity"/>
    <property type="evidence" value="ECO:0007669"/>
    <property type="project" value="UniProtKB-UniRule"/>
</dbReference>
<dbReference type="PANTHER" id="PTHR43707:SF1">
    <property type="entry name" value="HISTIDINE--TRNA LIGASE, MITOCHONDRIAL-RELATED"/>
    <property type="match status" value="1"/>
</dbReference>
<feature type="binding site" evidence="12">
    <location>
        <begin position="81"/>
        <end position="83"/>
    </location>
    <ligand>
        <name>L-histidine</name>
        <dbReference type="ChEBI" id="CHEBI:57595"/>
    </ligand>
</feature>
<keyword evidence="8 11" id="KW-0648">Protein biosynthesis</keyword>
<feature type="binding site" evidence="12">
    <location>
        <position position="131"/>
    </location>
    <ligand>
        <name>L-histidine</name>
        <dbReference type="ChEBI" id="CHEBI:57595"/>
    </ligand>
</feature>
<dbReference type="PIRSF" id="PIRSF001549">
    <property type="entry name" value="His-tRNA_synth"/>
    <property type="match status" value="1"/>
</dbReference>
<organism evidence="14 15">
    <name type="scientific">Psychrobacillus lasiicapitis</name>
    <dbReference type="NCBI Taxonomy" id="1636719"/>
    <lineage>
        <taxon>Bacteria</taxon>
        <taxon>Bacillati</taxon>
        <taxon>Bacillota</taxon>
        <taxon>Bacilli</taxon>
        <taxon>Bacillales</taxon>
        <taxon>Bacillaceae</taxon>
        <taxon>Psychrobacillus</taxon>
    </lineage>
</organism>
<dbReference type="InterPro" id="IPR045864">
    <property type="entry name" value="aa-tRNA-synth_II/BPL/LPL"/>
</dbReference>
<evidence type="ECO:0000256" key="8">
    <source>
        <dbReference type="ARBA" id="ARBA00022917"/>
    </source>
</evidence>
<keyword evidence="15" id="KW-1185">Reference proteome</keyword>
<dbReference type="InterPro" id="IPR004516">
    <property type="entry name" value="HisRS/HisZ"/>
</dbReference>
<dbReference type="SUPFAM" id="SSF55681">
    <property type="entry name" value="Class II aaRS and biotin synthetases"/>
    <property type="match status" value="1"/>
</dbReference>
<keyword evidence="9 11" id="KW-0030">Aminoacyl-tRNA synthetase</keyword>
<feature type="binding site" evidence="12">
    <location>
        <begin position="262"/>
        <end position="263"/>
    </location>
    <ligand>
        <name>L-histidine</name>
        <dbReference type="ChEBI" id="CHEBI:57595"/>
    </ligand>
</feature>
<keyword evidence="5 11" id="KW-0436">Ligase</keyword>
<dbReference type="Proteomes" id="UP000317316">
    <property type="component" value="Unassembled WGS sequence"/>
</dbReference>
<reference evidence="14 15" key="1">
    <citation type="submission" date="2019-05" db="EMBL/GenBank/DDBJ databases">
        <title>Psychrobacillus vulpis sp. nov., a new species isolated from feces of a red fox that inhabits in The Tablas de Daimiel Natural Park, Albacete, Spain.</title>
        <authorList>
            <person name="Rodriguez M."/>
            <person name="Reina J.C."/>
            <person name="Bejar V."/>
            <person name="Llamas I."/>
        </authorList>
    </citation>
    <scope>NUCLEOTIDE SEQUENCE [LARGE SCALE GENOMIC DNA]</scope>
    <source>
        <strain evidence="14 15">NEAU-3TGS17</strain>
    </source>
</reference>
<dbReference type="InterPro" id="IPR041715">
    <property type="entry name" value="HisRS-like_core"/>
</dbReference>
<feature type="domain" description="Aminoacyl-transfer RNA synthetases class-II family profile" evidence="13">
    <location>
        <begin position="21"/>
        <end position="326"/>
    </location>
</feature>
<dbReference type="Gene3D" id="3.30.930.10">
    <property type="entry name" value="Bira Bifunctional Protein, Domain 2"/>
    <property type="match status" value="1"/>
</dbReference>
<evidence type="ECO:0000256" key="1">
    <source>
        <dbReference type="ARBA" id="ARBA00004496"/>
    </source>
</evidence>
<accession>A0A544T9Y3</accession>
<dbReference type="EC" id="6.1.1.21" evidence="11"/>
<dbReference type="Pfam" id="PF03129">
    <property type="entry name" value="HGTP_anticodon"/>
    <property type="match status" value="1"/>
</dbReference>
<dbReference type="InterPro" id="IPR033656">
    <property type="entry name" value="HisRS_anticodon"/>
</dbReference>
<dbReference type="HAMAP" id="MF_00127">
    <property type="entry name" value="His_tRNA_synth"/>
    <property type="match status" value="1"/>
</dbReference>
<dbReference type="GO" id="GO:0005737">
    <property type="term" value="C:cytoplasm"/>
    <property type="evidence" value="ECO:0007669"/>
    <property type="project" value="UniProtKB-SubCell"/>
</dbReference>
<comment type="similarity">
    <text evidence="2 11">Belongs to the class-II aminoacyl-tRNA synthetase family.</text>
</comment>
<evidence type="ECO:0000313" key="15">
    <source>
        <dbReference type="Proteomes" id="UP000317316"/>
    </source>
</evidence>
<evidence type="ECO:0000256" key="2">
    <source>
        <dbReference type="ARBA" id="ARBA00008226"/>
    </source>
</evidence>
<dbReference type="GO" id="GO:0140096">
    <property type="term" value="F:catalytic activity, acting on a protein"/>
    <property type="evidence" value="ECO:0007669"/>
    <property type="project" value="UniProtKB-ARBA"/>
</dbReference>
<dbReference type="Pfam" id="PF13393">
    <property type="entry name" value="tRNA-synt_His"/>
    <property type="match status" value="1"/>
</dbReference>
<dbReference type="InterPro" id="IPR036621">
    <property type="entry name" value="Anticodon-bd_dom_sf"/>
</dbReference>
<comment type="caution">
    <text evidence="14">The sequence shown here is derived from an EMBL/GenBank/DDBJ whole genome shotgun (WGS) entry which is preliminary data.</text>
</comment>
<dbReference type="CDD" id="cd00859">
    <property type="entry name" value="HisRS_anticodon"/>
    <property type="match status" value="1"/>
</dbReference>
<dbReference type="Gene3D" id="3.40.50.800">
    <property type="entry name" value="Anticodon-binding domain"/>
    <property type="match status" value="1"/>
</dbReference>
<evidence type="ECO:0000313" key="14">
    <source>
        <dbReference type="EMBL" id="TQR14249.1"/>
    </source>
</evidence>
<evidence type="ECO:0000256" key="4">
    <source>
        <dbReference type="ARBA" id="ARBA00022490"/>
    </source>
</evidence>
<evidence type="ECO:0000259" key="13">
    <source>
        <dbReference type="PROSITE" id="PS50862"/>
    </source>
</evidence>
<dbReference type="AlphaFoldDB" id="A0A544T9Y3"/>
<dbReference type="RefSeq" id="WP_142538236.1">
    <property type="nucleotide sequence ID" value="NZ_BMIE01000003.1"/>
</dbReference>
<keyword evidence="7 11" id="KW-0067">ATP-binding</keyword>
<evidence type="ECO:0000256" key="9">
    <source>
        <dbReference type="ARBA" id="ARBA00023146"/>
    </source>
</evidence>
<gene>
    <name evidence="11" type="primary">hisS</name>
    <name evidence="14" type="ORF">FG382_07245</name>
</gene>
<dbReference type="NCBIfam" id="TIGR00442">
    <property type="entry name" value="hisS"/>
    <property type="match status" value="1"/>
</dbReference>
<dbReference type="InterPro" id="IPR004154">
    <property type="entry name" value="Anticodon-bd"/>
</dbReference>
<dbReference type="InterPro" id="IPR006195">
    <property type="entry name" value="aa-tRNA-synth_II"/>
</dbReference>
<dbReference type="GO" id="GO:0006427">
    <property type="term" value="P:histidyl-tRNA aminoacylation"/>
    <property type="evidence" value="ECO:0007669"/>
    <property type="project" value="UniProtKB-UniRule"/>
</dbReference>
<dbReference type="InterPro" id="IPR015807">
    <property type="entry name" value="His-tRNA-ligase"/>
</dbReference>
<dbReference type="PANTHER" id="PTHR43707">
    <property type="entry name" value="HISTIDYL-TRNA SYNTHETASE"/>
    <property type="match status" value="1"/>
</dbReference>
<evidence type="ECO:0000256" key="5">
    <source>
        <dbReference type="ARBA" id="ARBA00022598"/>
    </source>
</evidence>
<keyword evidence="6 11" id="KW-0547">Nucleotide-binding</keyword>
<dbReference type="CDD" id="cd00773">
    <property type="entry name" value="HisRS-like_core"/>
    <property type="match status" value="1"/>
</dbReference>
<sequence length="431" mass="48705">MDIKVPRGTQDILPSETAKWQVVEDLIRETCRMYQYKEIRTPIFEHTELFTRSVGDTTDIVQKEMYTFQDRGDRSLTLRPEGTASAVRAFVEHKMFGYPDQPVKLYYMGPMFRYERQQAGRYRQFVQFGIEAIGSADPAIDAEVISLAMSVYQKAGLKKLKLVINSLGDTESRVAHKEALVNHFEPHIEEFCSDCQNRLQKNPLRILDCKVDRNHPLMATAPSLTDYLNEESAAYFEKVKEYLTLLNIPFEVDPNLVRGLDYYNHTAFEIMSAAEGFGAITTLAGGGRYNGLVEELGGPASPGIGFAMSIERLLLAINAENNQWSDLSSLDVYVIGMGEAAKKKAVELTYELRQNNITAEMDYLDRKIKTQMKSADRLKAKLVLVIGDDELEKQSAMLKVLATCDQHLVPFSALIEQVQSNILTQVEAEEQ</sequence>
<comment type="catalytic activity">
    <reaction evidence="10 11">
        <text>tRNA(His) + L-histidine + ATP = L-histidyl-tRNA(His) + AMP + diphosphate + H(+)</text>
        <dbReference type="Rhea" id="RHEA:17313"/>
        <dbReference type="Rhea" id="RHEA-COMP:9665"/>
        <dbReference type="Rhea" id="RHEA-COMP:9689"/>
        <dbReference type="ChEBI" id="CHEBI:15378"/>
        <dbReference type="ChEBI" id="CHEBI:30616"/>
        <dbReference type="ChEBI" id="CHEBI:33019"/>
        <dbReference type="ChEBI" id="CHEBI:57595"/>
        <dbReference type="ChEBI" id="CHEBI:78442"/>
        <dbReference type="ChEBI" id="CHEBI:78527"/>
        <dbReference type="ChEBI" id="CHEBI:456215"/>
        <dbReference type="EC" id="6.1.1.21"/>
    </reaction>
</comment>
<name>A0A544T9Y3_9BACI</name>
<feature type="binding site" evidence="12">
    <location>
        <position position="113"/>
    </location>
    <ligand>
        <name>L-histidine</name>
        <dbReference type="ChEBI" id="CHEBI:57595"/>
    </ligand>
</feature>
<evidence type="ECO:0000256" key="12">
    <source>
        <dbReference type="PIRSR" id="PIRSR001549-1"/>
    </source>
</evidence>
<protein>
    <recommendedName>
        <fullName evidence="11">Histidine--tRNA ligase</fullName>
        <ecNumber evidence="11">6.1.1.21</ecNumber>
    </recommendedName>
    <alternativeName>
        <fullName evidence="11">Histidyl-tRNA synthetase</fullName>
        <shortName evidence="11">HisRS</shortName>
    </alternativeName>
</protein>
<evidence type="ECO:0000256" key="3">
    <source>
        <dbReference type="ARBA" id="ARBA00011738"/>
    </source>
</evidence>
<keyword evidence="4 11" id="KW-0963">Cytoplasm</keyword>
<proteinExistence type="inferred from homology"/>
<dbReference type="PROSITE" id="PS50862">
    <property type="entry name" value="AA_TRNA_LIGASE_II"/>
    <property type="match status" value="1"/>
</dbReference>
<dbReference type="OrthoDB" id="9800814at2"/>